<dbReference type="PANTHER" id="PTHR39069">
    <property type="entry name" value="ECDYSONE-INDUCIBLE GENE E1, ISOFORM A"/>
    <property type="match status" value="1"/>
</dbReference>
<evidence type="ECO:0000259" key="2">
    <source>
        <dbReference type="Pfam" id="PF01683"/>
    </source>
</evidence>
<feature type="domain" description="EB" evidence="2">
    <location>
        <begin position="115"/>
        <end position="157"/>
    </location>
</feature>
<evidence type="ECO:0000256" key="1">
    <source>
        <dbReference type="SAM" id="SignalP"/>
    </source>
</evidence>
<feature type="signal peptide" evidence="1">
    <location>
        <begin position="1"/>
        <end position="19"/>
    </location>
</feature>
<feature type="chain" id="PRO_5045317717" description="EB domain-containing protein" evidence="1">
    <location>
        <begin position="20"/>
        <end position="316"/>
    </location>
</feature>
<protein>
    <recommendedName>
        <fullName evidence="2">EB domain-containing protein</fullName>
    </recommendedName>
</protein>
<dbReference type="EMBL" id="JAPWTJ010002498">
    <property type="protein sequence ID" value="KAJ8965927.1"/>
    <property type="molecule type" value="Genomic_DNA"/>
</dbReference>
<evidence type="ECO:0000313" key="4">
    <source>
        <dbReference type="Proteomes" id="UP001162164"/>
    </source>
</evidence>
<comment type="caution">
    <text evidence="3">The sequence shown here is derived from an EMBL/GenBank/DDBJ whole genome shotgun (WGS) entry which is preliminary data.</text>
</comment>
<accession>A0ABQ9IV32</accession>
<evidence type="ECO:0000313" key="3">
    <source>
        <dbReference type="EMBL" id="KAJ8965927.1"/>
    </source>
</evidence>
<gene>
    <name evidence="3" type="ORF">NQ317_005505</name>
</gene>
<keyword evidence="1" id="KW-0732">Signal</keyword>
<dbReference type="InterPro" id="IPR006149">
    <property type="entry name" value="EB_dom"/>
</dbReference>
<keyword evidence="4" id="KW-1185">Reference proteome</keyword>
<dbReference type="Proteomes" id="UP001162164">
    <property type="component" value="Unassembled WGS sequence"/>
</dbReference>
<dbReference type="Pfam" id="PF01683">
    <property type="entry name" value="EB"/>
    <property type="match status" value="1"/>
</dbReference>
<reference evidence="3" key="1">
    <citation type="journal article" date="2023" name="Insect Mol. Biol.">
        <title>Genome sequencing provides insights into the evolution of gene families encoding plant cell wall-degrading enzymes in longhorned beetles.</title>
        <authorList>
            <person name="Shin N.R."/>
            <person name="Okamura Y."/>
            <person name="Kirsch R."/>
            <person name="Pauchet Y."/>
        </authorList>
    </citation>
    <scope>NUCLEOTIDE SEQUENCE</scope>
    <source>
        <strain evidence="3">MMC_N1</strain>
    </source>
</reference>
<proteinExistence type="predicted"/>
<dbReference type="PANTHER" id="PTHR39069:SF9">
    <property type="entry name" value="EB DOMAIN-CONTAINING PROTEIN"/>
    <property type="match status" value="1"/>
</dbReference>
<sequence>MSKGVLYFVLVLHSVMVYTQLLEEQRVVSYQRCLLDADCQRVSDNSFCFGNDDNKVGICKCTSGYELLSRNRTFFACLQNVGWDESCEKDVQCYFMLSNNAECDTTCKCKEGSHLYTDGRCYPSIRLGDYCQTSANCLLKDGTFGNCVDGKCECKFDKQMPTEDAMSCVDSKNLGEPCDNNDQCSFILDAICRVTCRCSSGFPQPHFLNNAKKMPNAQNSYKGSSCNNGNCTCQDGFHGFGSKCARSVEIGGSCTGIEECVPDEKYSAVANCTDGICRCLPGAVDETVGCNSCRTLHSFGVIIACNLYLLFRYYLA</sequence>
<name>A0ABQ9IV32_9CUCU</name>
<organism evidence="3 4">
    <name type="scientific">Molorchus minor</name>
    <dbReference type="NCBI Taxonomy" id="1323400"/>
    <lineage>
        <taxon>Eukaryota</taxon>
        <taxon>Metazoa</taxon>
        <taxon>Ecdysozoa</taxon>
        <taxon>Arthropoda</taxon>
        <taxon>Hexapoda</taxon>
        <taxon>Insecta</taxon>
        <taxon>Pterygota</taxon>
        <taxon>Neoptera</taxon>
        <taxon>Endopterygota</taxon>
        <taxon>Coleoptera</taxon>
        <taxon>Polyphaga</taxon>
        <taxon>Cucujiformia</taxon>
        <taxon>Chrysomeloidea</taxon>
        <taxon>Cerambycidae</taxon>
        <taxon>Lamiinae</taxon>
        <taxon>Monochamini</taxon>
        <taxon>Molorchus</taxon>
    </lineage>
</organism>